<evidence type="ECO:0000256" key="5">
    <source>
        <dbReference type="ARBA" id="ARBA00023163"/>
    </source>
</evidence>
<gene>
    <name evidence="8" type="ORF">RM52_08035</name>
</gene>
<dbReference type="PROSITE" id="PS00894">
    <property type="entry name" value="HTH_DEOR_1"/>
    <property type="match status" value="1"/>
</dbReference>
<evidence type="ECO:0000256" key="1">
    <source>
        <dbReference type="ARBA" id="ARBA00021390"/>
    </source>
</evidence>
<reference evidence="8 9" key="1">
    <citation type="submission" date="2014-12" db="EMBL/GenBank/DDBJ databases">
        <title>Genome sequencing of Microbacterium hominis TPW29.</title>
        <authorList>
            <person name="Tan P.W."/>
            <person name="Chan K.-G."/>
        </authorList>
    </citation>
    <scope>NUCLEOTIDE SEQUENCE [LARGE SCALE GENOMIC DNA]</scope>
    <source>
        <strain evidence="8 9">TPW29</strain>
    </source>
</reference>
<comment type="function">
    <text evidence="6">Repressor of the lactose catabolism operon. Galactose-6-phosphate is the inducer.</text>
</comment>
<dbReference type="SMART" id="SM00420">
    <property type="entry name" value="HTH_DEOR"/>
    <property type="match status" value="1"/>
</dbReference>
<dbReference type="Gene3D" id="1.10.10.10">
    <property type="entry name" value="Winged helix-like DNA-binding domain superfamily/Winged helix DNA-binding domain"/>
    <property type="match status" value="1"/>
</dbReference>
<evidence type="ECO:0000256" key="3">
    <source>
        <dbReference type="ARBA" id="ARBA00023015"/>
    </source>
</evidence>
<keyword evidence="5" id="KW-0804">Transcription</keyword>
<organism evidence="8 9">
    <name type="scientific">Microbacterium hominis</name>
    <dbReference type="NCBI Taxonomy" id="162426"/>
    <lineage>
        <taxon>Bacteria</taxon>
        <taxon>Bacillati</taxon>
        <taxon>Actinomycetota</taxon>
        <taxon>Actinomycetes</taxon>
        <taxon>Micrococcales</taxon>
        <taxon>Microbacteriaceae</taxon>
        <taxon>Microbacterium</taxon>
    </lineage>
</organism>
<dbReference type="InterPro" id="IPR018356">
    <property type="entry name" value="Tscrpt_reg_HTH_DeoR_CS"/>
</dbReference>
<dbReference type="InterPro" id="IPR001034">
    <property type="entry name" value="DeoR_HTH"/>
</dbReference>
<evidence type="ECO:0000313" key="9">
    <source>
        <dbReference type="Proteomes" id="UP000031202"/>
    </source>
</evidence>
<proteinExistence type="predicted"/>
<dbReference type="PRINTS" id="PR00037">
    <property type="entry name" value="HTHLACR"/>
</dbReference>
<accession>A0A0B4CA86</accession>
<protein>
    <recommendedName>
        <fullName evidence="1">Lactose phosphotransferase system repressor</fullName>
    </recommendedName>
</protein>
<dbReference type="InterPro" id="IPR036388">
    <property type="entry name" value="WH-like_DNA-bd_sf"/>
</dbReference>
<keyword evidence="3" id="KW-0805">Transcription regulation</keyword>
<evidence type="ECO:0000256" key="6">
    <source>
        <dbReference type="ARBA" id="ARBA00024937"/>
    </source>
</evidence>
<dbReference type="PANTHER" id="PTHR30363">
    <property type="entry name" value="HTH-TYPE TRANSCRIPTIONAL REGULATOR SRLR-RELATED"/>
    <property type="match status" value="1"/>
</dbReference>
<dbReference type="Proteomes" id="UP000031202">
    <property type="component" value="Unassembled WGS sequence"/>
</dbReference>
<dbReference type="SMART" id="SM01134">
    <property type="entry name" value="DeoRC"/>
    <property type="match status" value="1"/>
</dbReference>
<dbReference type="InterPro" id="IPR050313">
    <property type="entry name" value="Carb_Metab_HTH_regulators"/>
</dbReference>
<dbReference type="GO" id="GO:0003700">
    <property type="term" value="F:DNA-binding transcription factor activity"/>
    <property type="evidence" value="ECO:0007669"/>
    <property type="project" value="InterPro"/>
</dbReference>
<dbReference type="EMBL" id="JWSZ01000010">
    <property type="protein sequence ID" value="KIC58064.1"/>
    <property type="molecule type" value="Genomic_DNA"/>
</dbReference>
<comment type="caution">
    <text evidence="8">The sequence shown here is derived from an EMBL/GenBank/DDBJ whole genome shotgun (WGS) entry which is preliminary data.</text>
</comment>
<sequence>MTHQREAAIIERLEAVGSVTVDELSRLLDVSGTTIRRDLERLELDARLRRVHGGATVARRPETPTTPELDADTREKEAIARATVALIADGEVVLLDIGITTLRIARHLRGRAVTVITNSLAVLDALRDDDAVSLVLLGGIVGSKPRTLVGPLTEEGLAQVRADIAVISSTGVKTDGAVVTDLTQEASIKVRMRQAADRAILVANTSKFPGSGSYRVASLADFETVVTTPTVDAEALAAAEQAGVRIVRV</sequence>
<evidence type="ECO:0000256" key="4">
    <source>
        <dbReference type="ARBA" id="ARBA00023125"/>
    </source>
</evidence>
<dbReference type="InterPro" id="IPR037171">
    <property type="entry name" value="NagB/RpiA_transferase-like"/>
</dbReference>
<keyword evidence="4" id="KW-0238">DNA-binding</keyword>
<dbReference type="SUPFAM" id="SSF46785">
    <property type="entry name" value="Winged helix' DNA-binding domain"/>
    <property type="match status" value="1"/>
</dbReference>
<evidence type="ECO:0000256" key="2">
    <source>
        <dbReference type="ARBA" id="ARBA00022491"/>
    </source>
</evidence>
<dbReference type="InterPro" id="IPR036390">
    <property type="entry name" value="WH_DNA-bd_sf"/>
</dbReference>
<dbReference type="PANTHER" id="PTHR30363:SF4">
    <property type="entry name" value="GLYCEROL-3-PHOSPHATE REGULON REPRESSOR"/>
    <property type="match status" value="1"/>
</dbReference>
<dbReference type="Pfam" id="PF08220">
    <property type="entry name" value="HTH_DeoR"/>
    <property type="match status" value="1"/>
</dbReference>
<dbReference type="SUPFAM" id="SSF100950">
    <property type="entry name" value="NagB/RpiA/CoA transferase-like"/>
    <property type="match status" value="1"/>
</dbReference>
<keyword evidence="2" id="KW-0678">Repressor</keyword>
<dbReference type="AlphaFoldDB" id="A0A0B4CA86"/>
<evidence type="ECO:0000259" key="7">
    <source>
        <dbReference type="PROSITE" id="PS51000"/>
    </source>
</evidence>
<evidence type="ECO:0000313" key="8">
    <source>
        <dbReference type="EMBL" id="KIC58064.1"/>
    </source>
</evidence>
<dbReference type="PROSITE" id="PS51000">
    <property type="entry name" value="HTH_DEOR_2"/>
    <property type="match status" value="1"/>
</dbReference>
<dbReference type="GO" id="GO:0003677">
    <property type="term" value="F:DNA binding"/>
    <property type="evidence" value="ECO:0007669"/>
    <property type="project" value="UniProtKB-KW"/>
</dbReference>
<feature type="domain" description="HTH deoR-type" evidence="7">
    <location>
        <begin position="2"/>
        <end position="57"/>
    </location>
</feature>
<dbReference type="Pfam" id="PF00455">
    <property type="entry name" value="DeoRC"/>
    <property type="match status" value="1"/>
</dbReference>
<dbReference type="InterPro" id="IPR014036">
    <property type="entry name" value="DeoR-like_C"/>
</dbReference>
<name>A0A0B4CA86_9MICO</name>